<dbReference type="RefSeq" id="WP_245122647.1">
    <property type="nucleotide sequence ID" value="NZ_CP095061.1"/>
</dbReference>
<accession>A0ABY4G8T8</accession>
<evidence type="ECO:0008006" key="3">
    <source>
        <dbReference type="Google" id="ProtNLM"/>
    </source>
</evidence>
<name>A0ABY4G8T8_9BACT</name>
<dbReference type="EMBL" id="CP095061">
    <property type="protein sequence ID" value="UOQ67311.1"/>
    <property type="molecule type" value="Genomic_DNA"/>
</dbReference>
<proteinExistence type="predicted"/>
<gene>
    <name evidence="1" type="ORF">MUN86_05345</name>
</gene>
<evidence type="ECO:0000313" key="2">
    <source>
        <dbReference type="Proteomes" id="UP000830401"/>
    </source>
</evidence>
<evidence type="ECO:0000313" key="1">
    <source>
        <dbReference type="EMBL" id="UOQ67311.1"/>
    </source>
</evidence>
<reference evidence="1" key="1">
    <citation type="submission" date="2022-04" db="EMBL/GenBank/DDBJ databases">
        <title>Hymenobacter sp. isolated from the air.</title>
        <authorList>
            <person name="Won M."/>
            <person name="Lee C.-M."/>
            <person name="Woen H.-Y."/>
            <person name="Kwon S.-W."/>
        </authorList>
    </citation>
    <scope>NUCLEOTIDE SEQUENCE</scope>
    <source>
        <strain evidence="1">5420S-77</strain>
    </source>
</reference>
<organism evidence="1 2">
    <name type="scientific">Hymenobacter volaticus</name>
    <dbReference type="NCBI Taxonomy" id="2932254"/>
    <lineage>
        <taxon>Bacteria</taxon>
        <taxon>Pseudomonadati</taxon>
        <taxon>Bacteroidota</taxon>
        <taxon>Cytophagia</taxon>
        <taxon>Cytophagales</taxon>
        <taxon>Hymenobacteraceae</taxon>
        <taxon>Hymenobacter</taxon>
    </lineage>
</organism>
<sequence>MTLYLRGLSAAVLLLAIPLWVACQRESIPKPEEQLVGRWEWQQTAAPNSPVLTPATTGHRVVVEFDRRGRARFYEDDNFVSATVFAVRRERQGIGKPVRQVLMYRGYRGTQLYTISGNNLQLRDSNGEPFQHSYIRVAQKQ</sequence>
<protein>
    <recommendedName>
        <fullName evidence="3">Lipocalin-like domain-containing protein</fullName>
    </recommendedName>
</protein>
<dbReference type="Proteomes" id="UP000830401">
    <property type="component" value="Chromosome"/>
</dbReference>
<keyword evidence="2" id="KW-1185">Reference proteome</keyword>
<dbReference type="PROSITE" id="PS51257">
    <property type="entry name" value="PROKAR_LIPOPROTEIN"/>
    <property type="match status" value="1"/>
</dbReference>